<evidence type="ECO:0000313" key="3">
    <source>
        <dbReference type="Proteomes" id="UP000799436"/>
    </source>
</evidence>
<sequence length="462" mass="50899">MNRIAGLGPDPVSSAKARTQAQWPYIFVALPLDCHNVCNRTHCYSQVVTCDMPFFRSRTPFSRGRKRSTDLLNTNYFSEKGDNTSKDDTLHDDTLYETTDEPRDSQRDVARDGPPDHSKISNREPNGTQETNQMPETREAPERNDMPEPQKEPEPRQDPIGAALSAPNDEAEPATMSTAEADDEPKSMMQNGVARSTSTASNDTSEDKQRHQSRADTRNRPPAIELPDRGLQLNMNEEPDTRNQPNGNQMYTASSDQGGVAGDVAQDAPRNEAEDNVTDQAETPAYRGFDPLSIATSPGSYHISAEGTSAEGYFGSEPAGKKENTGQPITVNLNLCRAGKLNRRGKPTVGKPKQQIRDYVILPDTQAYTEIGGFLVGRVEVRYGIKLPIGDIKAIALTKGKPGEGVEIVDDETWKAARKMMERGERGGGEEKTKDANGREADLELWFVPGREDGESRKCLVM</sequence>
<dbReference type="Proteomes" id="UP000799436">
    <property type="component" value="Unassembled WGS sequence"/>
</dbReference>
<accession>A0A6G1LDR1</accession>
<dbReference type="OrthoDB" id="10406798at2759"/>
<feature type="compositionally biased region" description="Basic and acidic residues" evidence="1">
    <location>
        <begin position="205"/>
        <end position="219"/>
    </location>
</feature>
<feature type="compositionally biased region" description="Polar residues" evidence="1">
    <location>
        <begin position="242"/>
        <end position="257"/>
    </location>
</feature>
<proteinExistence type="predicted"/>
<evidence type="ECO:0000313" key="2">
    <source>
        <dbReference type="EMBL" id="KAF2770732.1"/>
    </source>
</evidence>
<dbReference type="AlphaFoldDB" id="A0A6G1LDR1"/>
<dbReference type="EMBL" id="ML995823">
    <property type="protein sequence ID" value="KAF2770732.1"/>
    <property type="molecule type" value="Genomic_DNA"/>
</dbReference>
<evidence type="ECO:0000256" key="1">
    <source>
        <dbReference type="SAM" id="MobiDB-lite"/>
    </source>
</evidence>
<feature type="compositionally biased region" description="Polar residues" evidence="1">
    <location>
        <begin position="123"/>
        <end position="135"/>
    </location>
</feature>
<gene>
    <name evidence="2" type="ORF">EJ03DRAFT_54544</name>
</gene>
<feature type="region of interest" description="Disordered" evidence="1">
    <location>
        <begin position="75"/>
        <end position="284"/>
    </location>
</feature>
<name>A0A6G1LDR1_9PEZI</name>
<reference evidence="2" key="1">
    <citation type="journal article" date="2020" name="Stud. Mycol.">
        <title>101 Dothideomycetes genomes: a test case for predicting lifestyles and emergence of pathogens.</title>
        <authorList>
            <person name="Haridas S."/>
            <person name="Albert R."/>
            <person name="Binder M."/>
            <person name="Bloem J."/>
            <person name="Labutti K."/>
            <person name="Salamov A."/>
            <person name="Andreopoulos B."/>
            <person name="Baker S."/>
            <person name="Barry K."/>
            <person name="Bills G."/>
            <person name="Bluhm B."/>
            <person name="Cannon C."/>
            <person name="Castanera R."/>
            <person name="Culley D."/>
            <person name="Daum C."/>
            <person name="Ezra D."/>
            <person name="Gonzalez J."/>
            <person name="Henrissat B."/>
            <person name="Kuo A."/>
            <person name="Liang C."/>
            <person name="Lipzen A."/>
            <person name="Lutzoni F."/>
            <person name="Magnuson J."/>
            <person name="Mondo S."/>
            <person name="Nolan M."/>
            <person name="Ohm R."/>
            <person name="Pangilinan J."/>
            <person name="Park H.-J."/>
            <person name="Ramirez L."/>
            <person name="Alfaro M."/>
            <person name="Sun H."/>
            <person name="Tritt A."/>
            <person name="Yoshinaga Y."/>
            <person name="Zwiers L.-H."/>
            <person name="Turgeon B."/>
            <person name="Goodwin S."/>
            <person name="Spatafora J."/>
            <person name="Crous P."/>
            <person name="Grigoriev I."/>
        </authorList>
    </citation>
    <scope>NUCLEOTIDE SEQUENCE</scope>
    <source>
        <strain evidence="2">CBS 116005</strain>
    </source>
</reference>
<organism evidence="2 3">
    <name type="scientific">Teratosphaeria nubilosa</name>
    <dbReference type="NCBI Taxonomy" id="161662"/>
    <lineage>
        <taxon>Eukaryota</taxon>
        <taxon>Fungi</taxon>
        <taxon>Dikarya</taxon>
        <taxon>Ascomycota</taxon>
        <taxon>Pezizomycotina</taxon>
        <taxon>Dothideomycetes</taxon>
        <taxon>Dothideomycetidae</taxon>
        <taxon>Mycosphaerellales</taxon>
        <taxon>Teratosphaeriaceae</taxon>
        <taxon>Teratosphaeria</taxon>
    </lineage>
</organism>
<protein>
    <submittedName>
        <fullName evidence="2">Uncharacterized protein</fullName>
    </submittedName>
</protein>
<keyword evidence="3" id="KW-1185">Reference proteome</keyword>
<feature type="compositionally biased region" description="Polar residues" evidence="1">
    <location>
        <begin position="188"/>
        <end position="203"/>
    </location>
</feature>
<feature type="compositionally biased region" description="Basic and acidic residues" evidence="1">
    <location>
        <begin position="136"/>
        <end position="157"/>
    </location>
</feature>
<feature type="compositionally biased region" description="Basic and acidic residues" evidence="1">
    <location>
        <begin position="79"/>
        <end position="122"/>
    </location>
</feature>